<dbReference type="EMBL" id="JACSQY010000012">
    <property type="protein sequence ID" value="MBD7909385.1"/>
    <property type="molecule type" value="Genomic_DNA"/>
</dbReference>
<keyword evidence="3" id="KW-0444">Lipid biosynthesis</keyword>
<keyword evidence="8" id="KW-0443">Lipid metabolism</keyword>
<evidence type="ECO:0000313" key="12">
    <source>
        <dbReference type="EMBL" id="MBD7909385.1"/>
    </source>
</evidence>
<dbReference type="InterPro" id="IPR050187">
    <property type="entry name" value="Lipid_Phosphate_FormReg"/>
</dbReference>
<dbReference type="Gene3D" id="2.60.200.40">
    <property type="match status" value="1"/>
</dbReference>
<dbReference type="PANTHER" id="PTHR12358:SF107">
    <property type="entry name" value="LIPID KINASE BMRU-RELATED"/>
    <property type="match status" value="1"/>
</dbReference>
<protein>
    <submittedName>
        <fullName evidence="12">Diacylglycerol kinase family lipid kinase</fullName>
    </submittedName>
</protein>
<dbReference type="RefSeq" id="WP_191691520.1">
    <property type="nucleotide sequence ID" value="NZ_JACSQY010000012.1"/>
</dbReference>
<dbReference type="Pfam" id="PF00781">
    <property type="entry name" value="DAGK_cat"/>
    <property type="match status" value="1"/>
</dbReference>
<keyword evidence="6 12" id="KW-0418">Kinase</keyword>
<keyword evidence="5" id="KW-0547">Nucleotide-binding</keyword>
<organism evidence="12 13">
    <name type="scientific">Sporosarcina gallistercoris</name>
    <dbReference type="NCBI Taxonomy" id="2762245"/>
    <lineage>
        <taxon>Bacteria</taxon>
        <taxon>Bacillati</taxon>
        <taxon>Bacillota</taxon>
        <taxon>Bacilli</taxon>
        <taxon>Bacillales</taxon>
        <taxon>Caryophanaceae</taxon>
        <taxon>Sporosarcina</taxon>
    </lineage>
</organism>
<dbReference type="NCBIfam" id="TIGR00147">
    <property type="entry name" value="YegS/Rv2252/BmrU family lipid kinase"/>
    <property type="match status" value="1"/>
</dbReference>
<evidence type="ECO:0000256" key="3">
    <source>
        <dbReference type="ARBA" id="ARBA00022516"/>
    </source>
</evidence>
<dbReference type="SMART" id="SM00046">
    <property type="entry name" value="DAGKc"/>
    <property type="match status" value="1"/>
</dbReference>
<keyword evidence="7" id="KW-0067">ATP-binding</keyword>
<accession>A0ABR8PMP5</accession>
<dbReference type="InterPro" id="IPR005218">
    <property type="entry name" value="Diacylglycerol/lipid_kinase"/>
</dbReference>
<sequence length="298" mass="32449">MHTFNKALLIYNKLAGDADVEAKLAAVVPVLGKAIKELTMISPESTEEMRLICEKAGEMELVVIMGGDGTVHQCVDVISKLEVRPLIAILPGGTSNDFTRTLGIPQNLGDAVEALLTGEIQAVDIGKEGNQHFINFWGIGLVAVTSENIDEEQKKSFGPLSYMASTVRTIREAESFPFHIVSEGVDMRGEAIAIFVLNGRSLATTPIPIMASSPSDGKLDVLVVKNSNLAMLRELLSLRKPETSNEQLDLLEYVQVSELQIEAPSQRKVDMDGELYDIQTGRITVLPGHLKMLVPIIK</sequence>
<evidence type="ECO:0000256" key="9">
    <source>
        <dbReference type="ARBA" id="ARBA00023209"/>
    </source>
</evidence>
<proteinExistence type="inferred from homology"/>
<comment type="caution">
    <text evidence="12">The sequence shown here is derived from an EMBL/GenBank/DDBJ whole genome shotgun (WGS) entry which is preliminary data.</text>
</comment>
<dbReference type="Gene3D" id="3.40.50.10330">
    <property type="entry name" value="Probable inorganic polyphosphate/atp-NAD kinase, domain 1"/>
    <property type="match status" value="1"/>
</dbReference>
<keyword evidence="9" id="KW-0594">Phospholipid biosynthesis</keyword>
<keyword evidence="10" id="KW-1208">Phospholipid metabolism</keyword>
<evidence type="ECO:0000256" key="6">
    <source>
        <dbReference type="ARBA" id="ARBA00022777"/>
    </source>
</evidence>
<evidence type="ECO:0000259" key="11">
    <source>
        <dbReference type="PROSITE" id="PS50146"/>
    </source>
</evidence>
<dbReference type="InterPro" id="IPR017438">
    <property type="entry name" value="ATP-NAD_kinase_N"/>
</dbReference>
<keyword evidence="13" id="KW-1185">Reference proteome</keyword>
<dbReference type="InterPro" id="IPR016064">
    <property type="entry name" value="NAD/diacylglycerol_kinase_sf"/>
</dbReference>
<feature type="domain" description="DAGKc" evidence="11">
    <location>
        <begin position="2"/>
        <end position="132"/>
    </location>
</feature>
<evidence type="ECO:0000313" key="13">
    <source>
        <dbReference type="Proteomes" id="UP000659496"/>
    </source>
</evidence>
<evidence type="ECO:0000256" key="7">
    <source>
        <dbReference type="ARBA" id="ARBA00022840"/>
    </source>
</evidence>
<evidence type="ECO:0000256" key="4">
    <source>
        <dbReference type="ARBA" id="ARBA00022679"/>
    </source>
</evidence>
<evidence type="ECO:0000256" key="10">
    <source>
        <dbReference type="ARBA" id="ARBA00023264"/>
    </source>
</evidence>
<dbReference type="PROSITE" id="PS50146">
    <property type="entry name" value="DAGK"/>
    <property type="match status" value="1"/>
</dbReference>
<evidence type="ECO:0000256" key="5">
    <source>
        <dbReference type="ARBA" id="ARBA00022741"/>
    </source>
</evidence>
<dbReference type="PANTHER" id="PTHR12358">
    <property type="entry name" value="SPHINGOSINE KINASE"/>
    <property type="match status" value="1"/>
</dbReference>
<evidence type="ECO:0000256" key="1">
    <source>
        <dbReference type="ARBA" id="ARBA00001946"/>
    </source>
</evidence>
<comment type="similarity">
    <text evidence="2">Belongs to the diacylglycerol/lipid kinase family.</text>
</comment>
<dbReference type="InterPro" id="IPR001206">
    <property type="entry name" value="Diacylglycerol_kinase_cat_dom"/>
</dbReference>
<gene>
    <name evidence="12" type="ORF">H9659_13695</name>
</gene>
<dbReference type="Pfam" id="PF19279">
    <property type="entry name" value="YegS_C"/>
    <property type="match status" value="1"/>
</dbReference>
<keyword evidence="4" id="KW-0808">Transferase</keyword>
<dbReference type="Proteomes" id="UP000659496">
    <property type="component" value="Unassembled WGS sequence"/>
</dbReference>
<evidence type="ECO:0000256" key="2">
    <source>
        <dbReference type="ARBA" id="ARBA00005983"/>
    </source>
</evidence>
<reference evidence="12 13" key="1">
    <citation type="submission" date="2020-08" db="EMBL/GenBank/DDBJ databases">
        <title>A Genomic Blueprint of the Chicken Gut Microbiome.</title>
        <authorList>
            <person name="Gilroy R."/>
            <person name="Ravi A."/>
            <person name="Getino M."/>
            <person name="Pursley I."/>
            <person name="Horton D.L."/>
            <person name="Alikhan N.-F."/>
            <person name="Baker D."/>
            <person name="Gharbi K."/>
            <person name="Hall N."/>
            <person name="Watson M."/>
            <person name="Adriaenssens E.M."/>
            <person name="Foster-Nyarko E."/>
            <person name="Jarju S."/>
            <person name="Secka A."/>
            <person name="Antonio M."/>
            <person name="Oren A."/>
            <person name="Chaudhuri R."/>
            <person name="La Ragione R.M."/>
            <person name="Hildebrand F."/>
            <person name="Pallen M.J."/>
        </authorList>
    </citation>
    <scope>NUCLEOTIDE SEQUENCE [LARGE SCALE GENOMIC DNA]</scope>
    <source>
        <strain evidence="12 13">Sa3CUA8</strain>
    </source>
</reference>
<dbReference type="InterPro" id="IPR045540">
    <property type="entry name" value="YegS/DAGK_C"/>
</dbReference>
<name>A0ABR8PMP5_9BACL</name>
<evidence type="ECO:0000256" key="8">
    <source>
        <dbReference type="ARBA" id="ARBA00023098"/>
    </source>
</evidence>
<dbReference type="SUPFAM" id="SSF111331">
    <property type="entry name" value="NAD kinase/diacylglycerol kinase-like"/>
    <property type="match status" value="1"/>
</dbReference>
<dbReference type="GO" id="GO:0016301">
    <property type="term" value="F:kinase activity"/>
    <property type="evidence" value="ECO:0007669"/>
    <property type="project" value="UniProtKB-KW"/>
</dbReference>
<comment type="cofactor">
    <cofactor evidence="1">
        <name>Mg(2+)</name>
        <dbReference type="ChEBI" id="CHEBI:18420"/>
    </cofactor>
</comment>